<reference evidence="2 3" key="1">
    <citation type="submission" date="2018-06" db="EMBL/GenBank/DDBJ databases">
        <title>Comparative genomics reveals the genomic features of Rhizophagus irregularis, R. cerebriforme, R. diaphanum and Gigaspora rosea, and their symbiotic lifestyle signature.</title>
        <authorList>
            <person name="Morin E."/>
            <person name="San Clemente H."/>
            <person name="Chen E.C.H."/>
            <person name="De La Providencia I."/>
            <person name="Hainaut M."/>
            <person name="Kuo A."/>
            <person name="Kohler A."/>
            <person name="Murat C."/>
            <person name="Tang N."/>
            <person name="Roy S."/>
            <person name="Loubradou J."/>
            <person name="Henrissat B."/>
            <person name="Grigoriev I.V."/>
            <person name="Corradi N."/>
            <person name="Roux C."/>
            <person name="Martin F.M."/>
        </authorList>
    </citation>
    <scope>NUCLEOTIDE SEQUENCE [LARGE SCALE GENOMIC DNA]</scope>
    <source>
        <strain evidence="2 3">DAOM 227022</strain>
    </source>
</reference>
<evidence type="ECO:0000313" key="2">
    <source>
        <dbReference type="EMBL" id="RIA96359.1"/>
    </source>
</evidence>
<gene>
    <name evidence="2" type="ORF">C1645_733356</name>
</gene>
<accession>A0A397TG76</accession>
<dbReference type="EMBL" id="QKYT01000046">
    <property type="protein sequence ID" value="RIA96359.1"/>
    <property type="molecule type" value="Genomic_DNA"/>
</dbReference>
<dbReference type="Gene3D" id="1.10.510.10">
    <property type="entry name" value="Transferase(Phosphotransferase) domain 1"/>
    <property type="match status" value="1"/>
</dbReference>
<keyword evidence="3" id="KW-1185">Reference proteome</keyword>
<feature type="coiled-coil region" evidence="1">
    <location>
        <begin position="110"/>
        <end position="186"/>
    </location>
</feature>
<evidence type="ECO:0008006" key="4">
    <source>
        <dbReference type="Google" id="ProtNLM"/>
    </source>
</evidence>
<name>A0A397TG76_9GLOM</name>
<proteinExistence type="predicted"/>
<evidence type="ECO:0000256" key="1">
    <source>
        <dbReference type="SAM" id="Coils"/>
    </source>
</evidence>
<organism evidence="2 3">
    <name type="scientific">Glomus cerebriforme</name>
    <dbReference type="NCBI Taxonomy" id="658196"/>
    <lineage>
        <taxon>Eukaryota</taxon>
        <taxon>Fungi</taxon>
        <taxon>Fungi incertae sedis</taxon>
        <taxon>Mucoromycota</taxon>
        <taxon>Glomeromycotina</taxon>
        <taxon>Glomeromycetes</taxon>
        <taxon>Glomerales</taxon>
        <taxon>Glomeraceae</taxon>
        <taxon>Glomus</taxon>
    </lineage>
</organism>
<sequence>MITLKSVDLSKVPSYVLKEMQKEVEIYKDLADIQGKYIPKLVCYGYYGEGISFVIGLTIVGTMLSDQKITEQQKSRAIKGLEVIHKHGILHNDIWEENILINDKDMQTKINLLKQHITKFEAELEAKNSEISELRKKLAKFKARDVKIHELRKKIAKVEAKNAELIKQMMEKNNRHDARIEILEKNKMDITDRVPTLEHTEAFAR</sequence>
<dbReference type="PANTHER" id="PTHR37171:SF1">
    <property type="entry name" value="SERINE_THREONINE-PROTEIN KINASE YRZF-RELATED"/>
    <property type="match status" value="1"/>
</dbReference>
<dbReference type="OrthoDB" id="10020333at2759"/>
<comment type="caution">
    <text evidence="2">The sequence shown here is derived from an EMBL/GenBank/DDBJ whole genome shotgun (WGS) entry which is preliminary data.</text>
</comment>
<protein>
    <recommendedName>
        <fullName evidence="4">Protein kinase domain-containing protein</fullName>
    </recommendedName>
</protein>
<dbReference type="InterPro" id="IPR052396">
    <property type="entry name" value="Meiotic_Drive_Suppr_Kinase"/>
</dbReference>
<dbReference type="Proteomes" id="UP000265703">
    <property type="component" value="Unassembled WGS sequence"/>
</dbReference>
<dbReference type="InterPro" id="IPR011009">
    <property type="entry name" value="Kinase-like_dom_sf"/>
</dbReference>
<dbReference type="SUPFAM" id="SSF56112">
    <property type="entry name" value="Protein kinase-like (PK-like)"/>
    <property type="match status" value="1"/>
</dbReference>
<dbReference type="PANTHER" id="PTHR37171">
    <property type="entry name" value="SERINE/THREONINE-PROTEIN KINASE YRZF-RELATED"/>
    <property type="match status" value="1"/>
</dbReference>
<dbReference type="Gene3D" id="1.20.5.490">
    <property type="entry name" value="Single helix bin"/>
    <property type="match status" value="1"/>
</dbReference>
<dbReference type="AlphaFoldDB" id="A0A397TG76"/>
<evidence type="ECO:0000313" key="3">
    <source>
        <dbReference type="Proteomes" id="UP000265703"/>
    </source>
</evidence>
<keyword evidence="1" id="KW-0175">Coiled coil</keyword>